<sequence length="115" mass="12808">MQVGLESAIATRAKAEKELLAAQDQVVVLKVEWDSVLTYPHLNEKVDTLTDQLSMKGGERQSALERESHLEEDIKVLQTELQSCRSSLEREQKRAEVAEMNAEALTSSLSAVRPS</sequence>
<keyword evidence="3" id="KW-1185">Reference proteome</keyword>
<organism evidence="2 3">
    <name type="scientific">Stylosanthes scabra</name>
    <dbReference type="NCBI Taxonomy" id="79078"/>
    <lineage>
        <taxon>Eukaryota</taxon>
        <taxon>Viridiplantae</taxon>
        <taxon>Streptophyta</taxon>
        <taxon>Embryophyta</taxon>
        <taxon>Tracheophyta</taxon>
        <taxon>Spermatophyta</taxon>
        <taxon>Magnoliopsida</taxon>
        <taxon>eudicotyledons</taxon>
        <taxon>Gunneridae</taxon>
        <taxon>Pentapetalae</taxon>
        <taxon>rosids</taxon>
        <taxon>fabids</taxon>
        <taxon>Fabales</taxon>
        <taxon>Fabaceae</taxon>
        <taxon>Papilionoideae</taxon>
        <taxon>50 kb inversion clade</taxon>
        <taxon>dalbergioids sensu lato</taxon>
        <taxon>Dalbergieae</taxon>
        <taxon>Pterocarpus clade</taxon>
        <taxon>Stylosanthes</taxon>
    </lineage>
</organism>
<comment type="caution">
    <text evidence="2">The sequence shown here is derived from an EMBL/GenBank/DDBJ whole genome shotgun (WGS) entry which is preliminary data.</text>
</comment>
<dbReference type="Proteomes" id="UP001341840">
    <property type="component" value="Unassembled WGS sequence"/>
</dbReference>
<protein>
    <recommendedName>
        <fullName evidence="4">RING-type E3 ubiquitin transferase</fullName>
    </recommendedName>
</protein>
<dbReference type="EMBL" id="JASCZI010271987">
    <property type="protein sequence ID" value="MED6218858.1"/>
    <property type="molecule type" value="Genomic_DNA"/>
</dbReference>
<name>A0ABU6ZCC8_9FABA</name>
<evidence type="ECO:0000256" key="1">
    <source>
        <dbReference type="SAM" id="Coils"/>
    </source>
</evidence>
<evidence type="ECO:0000313" key="3">
    <source>
        <dbReference type="Proteomes" id="UP001341840"/>
    </source>
</evidence>
<reference evidence="2 3" key="1">
    <citation type="journal article" date="2023" name="Plants (Basel)">
        <title>Bridging the Gap: Combining Genomics and Transcriptomics Approaches to Understand Stylosanthes scabra, an Orphan Legume from the Brazilian Caatinga.</title>
        <authorList>
            <person name="Ferreira-Neto J.R.C."/>
            <person name="da Silva M.D."/>
            <person name="Binneck E."/>
            <person name="de Melo N.F."/>
            <person name="da Silva R.H."/>
            <person name="de Melo A.L.T.M."/>
            <person name="Pandolfi V."/>
            <person name="Bustamante F.O."/>
            <person name="Brasileiro-Vidal A.C."/>
            <person name="Benko-Iseppon A.M."/>
        </authorList>
    </citation>
    <scope>NUCLEOTIDE SEQUENCE [LARGE SCALE GENOMIC DNA]</scope>
    <source>
        <tissue evidence="2">Leaves</tissue>
    </source>
</reference>
<evidence type="ECO:0000313" key="2">
    <source>
        <dbReference type="EMBL" id="MED6218858.1"/>
    </source>
</evidence>
<evidence type="ECO:0008006" key="4">
    <source>
        <dbReference type="Google" id="ProtNLM"/>
    </source>
</evidence>
<feature type="coiled-coil region" evidence="1">
    <location>
        <begin position="60"/>
        <end position="108"/>
    </location>
</feature>
<keyword evidence="1" id="KW-0175">Coiled coil</keyword>
<proteinExistence type="predicted"/>
<accession>A0ABU6ZCC8</accession>
<feature type="coiled-coil region" evidence="1">
    <location>
        <begin position="5"/>
        <end position="32"/>
    </location>
</feature>
<gene>
    <name evidence="2" type="ORF">PIB30_030417</name>
</gene>